<reference evidence="4 5" key="1">
    <citation type="journal article" date="2014" name="Genome Announc.">
        <title>Draft Genome Sequence of Magnetospirillum sp. Strain SO-1, a Freshwater Magnetotactic Bacterium Isolated from the Ol'khovka River, Russia.</title>
        <authorList>
            <person name="Grouzdev D.S."/>
            <person name="Dziuba M.V."/>
            <person name="Sukhacheva M.S."/>
            <person name="Mardanov A.V."/>
            <person name="Beletskiy A.V."/>
            <person name="Kuznetsov B.B."/>
            <person name="Skryabin K.G."/>
        </authorList>
    </citation>
    <scope>NUCLEOTIDE SEQUENCE [LARGE SCALE GENOMIC DNA]</scope>
    <source>
        <strain evidence="4 5">SO-1</strain>
    </source>
</reference>
<gene>
    <name evidence="3" type="primary">fdhD</name>
    <name evidence="4" type="ORF">H261_18005</name>
</gene>
<keyword evidence="2 3" id="KW-0501">Molybdenum cofactor biosynthesis</keyword>
<proteinExistence type="inferred from homology"/>
<dbReference type="Pfam" id="PF02634">
    <property type="entry name" value="FdhD-NarQ"/>
    <property type="match status" value="1"/>
</dbReference>
<dbReference type="PANTHER" id="PTHR30592:SF1">
    <property type="entry name" value="SULFUR CARRIER PROTEIN FDHD"/>
    <property type="match status" value="1"/>
</dbReference>
<comment type="function">
    <text evidence="3">Required for formate dehydrogenase (FDH) activity. Acts as a sulfur carrier protein that transfers sulfur from IscS to the molybdenum cofactor prior to its insertion into FDH.</text>
</comment>
<comment type="subcellular location">
    <subcellularLocation>
        <location evidence="3">Cytoplasm</location>
    </subcellularLocation>
</comment>
<dbReference type="Proteomes" id="UP000011744">
    <property type="component" value="Unassembled WGS sequence"/>
</dbReference>
<protein>
    <recommendedName>
        <fullName evidence="3">Sulfur carrier protein FdhD</fullName>
    </recommendedName>
</protein>
<dbReference type="InterPro" id="IPR016193">
    <property type="entry name" value="Cytidine_deaminase-like"/>
</dbReference>
<name>M3A7S6_9PROT</name>
<sequence length="286" mass="29813">MTAAPIHPPTPGSIPGNPVCPGTAVVAVERRSFARVDADFDWVAEEIPVSLEYNGIAHAVMLATPADLKDFALGFSLTEGIAATPADLRDIEVDILPRGIAVRIELAGQRFDLLKRRRRALAGRTGCGLCGTESLDQVVRGLPPVTAAATFRPAAMAEALARLRAGQHLLGKTGATHAAAWMDVGGHVALIREDVGRHNALDKLVGALARRGIDATAGAALVTSRASFEMVQKAASAGIGMLAAVSAPTLLAVQTAERLGVTLVGFARQDRSVVYAHGWRLKGAAS</sequence>
<evidence type="ECO:0000313" key="5">
    <source>
        <dbReference type="Proteomes" id="UP000011744"/>
    </source>
</evidence>
<dbReference type="SUPFAM" id="SSF53927">
    <property type="entry name" value="Cytidine deaminase-like"/>
    <property type="match status" value="1"/>
</dbReference>
<evidence type="ECO:0000256" key="1">
    <source>
        <dbReference type="ARBA" id="ARBA00022490"/>
    </source>
</evidence>
<dbReference type="RefSeq" id="WP_008620284.1">
    <property type="nucleotide sequence ID" value="NZ_AONQ01000062.1"/>
</dbReference>
<feature type="active site" description="Cysteine persulfide intermediate" evidence="3">
    <location>
        <position position="127"/>
    </location>
</feature>
<organism evidence="4 5">
    <name type="scientific">Paramagnetospirillum caucaseum</name>
    <dbReference type="NCBI Taxonomy" id="1244869"/>
    <lineage>
        <taxon>Bacteria</taxon>
        <taxon>Pseudomonadati</taxon>
        <taxon>Pseudomonadota</taxon>
        <taxon>Alphaproteobacteria</taxon>
        <taxon>Rhodospirillales</taxon>
        <taxon>Magnetospirillaceae</taxon>
        <taxon>Paramagnetospirillum</taxon>
    </lineage>
</organism>
<dbReference type="eggNOG" id="COG1526">
    <property type="taxonomic scope" value="Bacteria"/>
</dbReference>
<keyword evidence="1 3" id="KW-0963">Cytoplasm</keyword>
<dbReference type="AlphaFoldDB" id="M3A7S6"/>
<dbReference type="InterPro" id="IPR003786">
    <property type="entry name" value="FdhD"/>
</dbReference>
<dbReference type="NCBIfam" id="TIGR00129">
    <property type="entry name" value="fdhD_narQ"/>
    <property type="match status" value="1"/>
</dbReference>
<evidence type="ECO:0000256" key="3">
    <source>
        <dbReference type="HAMAP-Rule" id="MF_00187"/>
    </source>
</evidence>
<dbReference type="OrthoDB" id="3197277at2"/>
<dbReference type="Gene3D" id="3.10.20.10">
    <property type="match status" value="1"/>
</dbReference>
<evidence type="ECO:0000256" key="2">
    <source>
        <dbReference type="ARBA" id="ARBA00023150"/>
    </source>
</evidence>
<accession>M3A7S6</accession>
<dbReference type="GO" id="GO:0097163">
    <property type="term" value="F:sulfur carrier activity"/>
    <property type="evidence" value="ECO:0007669"/>
    <property type="project" value="UniProtKB-UniRule"/>
</dbReference>
<evidence type="ECO:0000313" key="4">
    <source>
        <dbReference type="EMBL" id="EME68524.1"/>
    </source>
</evidence>
<dbReference type="PIRSF" id="PIRSF015626">
    <property type="entry name" value="FdhD"/>
    <property type="match status" value="1"/>
</dbReference>
<dbReference type="PANTHER" id="PTHR30592">
    <property type="entry name" value="FORMATE DEHYDROGENASE"/>
    <property type="match status" value="1"/>
</dbReference>
<comment type="similarity">
    <text evidence="3">Belongs to the FdhD family.</text>
</comment>
<dbReference type="PATRIC" id="fig|1244869.3.peg.3601"/>
<dbReference type="GO" id="GO:0016783">
    <property type="term" value="F:sulfurtransferase activity"/>
    <property type="evidence" value="ECO:0007669"/>
    <property type="project" value="InterPro"/>
</dbReference>
<dbReference type="STRING" id="1244869.H261_18005"/>
<dbReference type="GO" id="GO:0006777">
    <property type="term" value="P:Mo-molybdopterin cofactor biosynthetic process"/>
    <property type="evidence" value="ECO:0007669"/>
    <property type="project" value="UniProtKB-UniRule"/>
</dbReference>
<feature type="binding site" evidence="3">
    <location>
        <begin position="266"/>
        <end position="271"/>
    </location>
    <ligand>
        <name>Mo-bis(molybdopterin guanine dinucleotide)</name>
        <dbReference type="ChEBI" id="CHEBI:60539"/>
    </ligand>
</feature>
<dbReference type="EMBL" id="AONQ01000062">
    <property type="protein sequence ID" value="EME68524.1"/>
    <property type="molecule type" value="Genomic_DNA"/>
</dbReference>
<dbReference type="GO" id="GO:0005737">
    <property type="term" value="C:cytoplasm"/>
    <property type="evidence" value="ECO:0007669"/>
    <property type="project" value="UniProtKB-SubCell"/>
</dbReference>
<dbReference type="HAMAP" id="MF_00187">
    <property type="entry name" value="FdhD"/>
    <property type="match status" value="1"/>
</dbReference>
<keyword evidence="5" id="KW-1185">Reference proteome</keyword>
<comment type="caution">
    <text evidence="4">The sequence shown here is derived from an EMBL/GenBank/DDBJ whole genome shotgun (WGS) entry which is preliminary data.</text>
</comment>
<dbReference type="Gene3D" id="3.40.140.10">
    <property type="entry name" value="Cytidine Deaminase, domain 2"/>
    <property type="match status" value="1"/>
</dbReference>